<dbReference type="InterPro" id="IPR011645">
    <property type="entry name" value="HNOB_dom_associated"/>
</dbReference>
<evidence type="ECO:0000256" key="4">
    <source>
        <dbReference type="ARBA" id="ARBA00022729"/>
    </source>
</evidence>
<proteinExistence type="inferred from homology"/>
<evidence type="ECO:0000313" key="13">
    <source>
        <dbReference type="EMBL" id="CAC5405333.1"/>
    </source>
</evidence>
<feature type="transmembrane region" description="Helical" evidence="11">
    <location>
        <begin position="352"/>
        <end position="372"/>
    </location>
</feature>
<comment type="subcellular location">
    <subcellularLocation>
        <location evidence="1">Membrane</location>
        <topology evidence="1">Single-pass type I membrane protein</topology>
    </subcellularLocation>
</comment>
<dbReference type="GO" id="GO:0001653">
    <property type="term" value="F:peptide receptor activity"/>
    <property type="evidence" value="ECO:0007669"/>
    <property type="project" value="TreeGrafter"/>
</dbReference>
<dbReference type="PANTHER" id="PTHR11920">
    <property type="entry name" value="GUANYLYL CYCLASE"/>
    <property type="match status" value="1"/>
</dbReference>
<keyword evidence="4" id="KW-0732">Signal</keyword>
<organism evidence="13 14">
    <name type="scientific">Mytilus coruscus</name>
    <name type="common">Sea mussel</name>
    <dbReference type="NCBI Taxonomy" id="42192"/>
    <lineage>
        <taxon>Eukaryota</taxon>
        <taxon>Metazoa</taxon>
        <taxon>Spiralia</taxon>
        <taxon>Lophotrochozoa</taxon>
        <taxon>Mollusca</taxon>
        <taxon>Bivalvia</taxon>
        <taxon>Autobranchia</taxon>
        <taxon>Pteriomorphia</taxon>
        <taxon>Mytilida</taxon>
        <taxon>Mytiloidea</taxon>
        <taxon>Mytilidae</taxon>
        <taxon>Mytilinae</taxon>
        <taxon>Mytilus</taxon>
    </lineage>
</organism>
<evidence type="ECO:0000256" key="10">
    <source>
        <dbReference type="RuleBase" id="RU000405"/>
    </source>
</evidence>
<reference evidence="13 14" key="1">
    <citation type="submission" date="2020-06" db="EMBL/GenBank/DDBJ databases">
        <authorList>
            <person name="Li R."/>
            <person name="Bekaert M."/>
        </authorList>
    </citation>
    <scope>NUCLEOTIDE SEQUENCE [LARGE SCALE GENOMIC DNA]</scope>
    <source>
        <strain evidence="14">wild</strain>
    </source>
</reference>
<dbReference type="GO" id="GO:0004016">
    <property type="term" value="F:adenylate cyclase activity"/>
    <property type="evidence" value="ECO:0007669"/>
    <property type="project" value="TreeGrafter"/>
</dbReference>
<dbReference type="Pfam" id="PF08376">
    <property type="entry name" value="NIT"/>
    <property type="match status" value="1"/>
</dbReference>
<dbReference type="InterPro" id="IPR050401">
    <property type="entry name" value="Cyclic_nucleotide_synthase"/>
</dbReference>
<keyword evidence="3 11" id="KW-0812">Transmembrane</keyword>
<feature type="domain" description="Guanylate cyclase" evidence="12">
    <location>
        <begin position="430"/>
        <end position="560"/>
    </location>
</feature>
<evidence type="ECO:0000256" key="11">
    <source>
        <dbReference type="SAM" id="Phobius"/>
    </source>
</evidence>
<dbReference type="Pfam" id="PF00211">
    <property type="entry name" value="Guanylate_cyc"/>
    <property type="match status" value="1"/>
</dbReference>
<dbReference type="InterPro" id="IPR001054">
    <property type="entry name" value="A/G_cyclase"/>
</dbReference>
<name>A0A6J8D9F9_MYTCO</name>
<evidence type="ECO:0000256" key="1">
    <source>
        <dbReference type="ARBA" id="ARBA00004479"/>
    </source>
</evidence>
<dbReference type="GO" id="GO:0007168">
    <property type="term" value="P:receptor guanylyl cyclase signaling pathway"/>
    <property type="evidence" value="ECO:0007669"/>
    <property type="project" value="TreeGrafter"/>
</dbReference>
<protein>
    <recommendedName>
        <fullName evidence="2">guanylate cyclase</fullName>
        <ecNumber evidence="2">4.6.1.2</ecNumber>
    </recommendedName>
</protein>
<dbReference type="Gene3D" id="6.10.250.780">
    <property type="match status" value="1"/>
</dbReference>
<dbReference type="PANTHER" id="PTHR11920:SF501">
    <property type="entry name" value="GUANYLATE CYCLASE 32E"/>
    <property type="match status" value="1"/>
</dbReference>
<dbReference type="GO" id="GO:0035556">
    <property type="term" value="P:intracellular signal transduction"/>
    <property type="evidence" value="ECO:0007669"/>
    <property type="project" value="InterPro"/>
</dbReference>
<dbReference type="EC" id="4.6.1.2" evidence="2"/>
<evidence type="ECO:0000313" key="14">
    <source>
        <dbReference type="Proteomes" id="UP000507470"/>
    </source>
</evidence>
<keyword evidence="14" id="KW-1185">Reference proteome</keyword>
<dbReference type="InterPro" id="IPR029787">
    <property type="entry name" value="Nucleotide_cyclase"/>
</dbReference>
<dbReference type="PROSITE" id="PS50125">
    <property type="entry name" value="GUANYLATE_CYCLASE_2"/>
    <property type="match status" value="1"/>
</dbReference>
<dbReference type="AlphaFoldDB" id="A0A6J8D9F9"/>
<dbReference type="EMBL" id="CACVKT020007119">
    <property type="protein sequence ID" value="CAC5405333.1"/>
    <property type="molecule type" value="Genomic_DNA"/>
</dbReference>
<dbReference type="FunFam" id="3.30.70.1230:FF:000015">
    <property type="entry name" value="Guanylate cyclase"/>
    <property type="match status" value="1"/>
</dbReference>
<dbReference type="GO" id="GO:0000166">
    <property type="term" value="F:nucleotide binding"/>
    <property type="evidence" value="ECO:0007669"/>
    <property type="project" value="UniProtKB-KW"/>
</dbReference>
<keyword evidence="5" id="KW-0547">Nucleotide-binding</keyword>
<evidence type="ECO:0000256" key="8">
    <source>
        <dbReference type="ARBA" id="ARBA00023239"/>
    </source>
</evidence>
<evidence type="ECO:0000259" key="12">
    <source>
        <dbReference type="PROSITE" id="PS50125"/>
    </source>
</evidence>
<dbReference type="PROSITE" id="PS00452">
    <property type="entry name" value="GUANYLATE_CYCLASE_1"/>
    <property type="match status" value="1"/>
</dbReference>
<dbReference type="Pfam" id="PF07701">
    <property type="entry name" value="HNOBA"/>
    <property type="match status" value="1"/>
</dbReference>
<comment type="similarity">
    <text evidence="10">Belongs to the adenylyl cyclase class-4/guanylyl cyclase family.</text>
</comment>
<gene>
    <name evidence="13" type="ORF">MCOR_39038</name>
</gene>
<accession>A0A6J8D9F9</accession>
<dbReference type="CDD" id="cd07302">
    <property type="entry name" value="CHD"/>
    <property type="match status" value="1"/>
</dbReference>
<dbReference type="GO" id="GO:0005886">
    <property type="term" value="C:plasma membrane"/>
    <property type="evidence" value="ECO:0007669"/>
    <property type="project" value="TreeGrafter"/>
</dbReference>
<evidence type="ECO:0000256" key="9">
    <source>
        <dbReference type="ARBA" id="ARBA00023293"/>
    </source>
</evidence>
<evidence type="ECO:0000256" key="3">
    <source>
        <dbReference type="ARBA" id="ARBA00022692"/>
    </source>
</evidence>
<dbReference type="InterPro" id="IPR013587">
    <property type="entry name" value="Nitrate/nitrite_sensing"/>
</dbReference>
<keyword evidence="8 10" id="KW-0456">Lyase</keyword>
<keyword evidence="7 11" id="KW-0472">Membrane</keyword>
<dbReference type="GO" id="GO:0004383">
    <property type="term" value="F:guanylate cyclase activity"/>
    <property type="evidence" value="ECO:0007669"/>
    <property type="project" value="UniProtKB-EC"/>
</dbReference>
<keyword evidence="6 11" id="KW-1133">Transmembrane helix</keyword>
<sequence>MAYRKNSIHVKETSINTFDDSMFTRVKRFSLFSENLSTKRGQNCQMLKIIGLVIIPIIAMVIENAIKISKDEEKLSEEKKVRGKISFSVEIGLLVHYIQIERGTTALYISSGGSPLVLTNLQTNRLKTDSSLDSLNDWITLSSPSQFRSRDAYRVHLRTYRYNLDSINTTINAVIKFYSNDNALIIGWVGSTVKESNSETLWQSLTAYHMLLLSKEEAGIERALGSTFYARVDTNAVLFLEGSFPLEDLLWYTEKKTLGETYLLRSMQYSDSVKKLLDEQYTYTILATELNNMRQQISINNATSASVVAGLVWFENMTSYINILKTIQDNLAKEIVVSLNNNLSQHEMDVRISIFIVVGAIVMFPVIVVLVYRLNKKLQLFANSLKNKTYDLEQERKRSEQLLYQMLPVSIAKQMIKNKPIEPEYFESVTVYFSDIVGFTTICSKSSPMQVIYMLNALYSVIDERIELFDVYKVETIGDAYMMVSGLPVRNSDQHASEIALMSLDILEIVSQSVIPHIPGEKWQIRIGINTGSVVAGVVGTKMPRYCLFGNTVNVASRMESTSKPSMIHISPSTKIALEQHTGFLVEQRGETIIKVDLESPQLRLGRRRHGRMDTEVY</sequence>
<feature type="transmembrane region" description="Helical" evidence="11">
    <location>
        <begin position="46"/>
        <end position="66"/>
    </location>
</feature>
<dbReference type="OrthoDB" id="60033at2759"/>
<evidence type="ECO:0000256" key="6">
    <source>
        <dbReference type="ARBA" id="ARBA00022989"/>
    </source>
</evidence>
<dbReference type="Proteomes" id="UP000507470">
    <property type="component" value="Unassembled WGS sequence"/>
</dbReference>
<dbReference type="Gene3D" id="3.30.70.1230">
    <property type="entry name" value="Nucleotide cyclase"/>
    <property type="match status" value="1"/>
</dbReference>
<evidence type="ECO:0000256" key="2">
    <source>
        <dbReference type="ARBA" id="ARBA00012202"/>
    </source>
</evidence>
<dbReference type="SMART" id="SM00044">
    <property type="entry name" value="CYCc"/>
    <property type="match status" value="1"/>
</dbReference>
<evidence type="ECO:0000256" key="5">
    <source>
        <dbReference type="ARBA" id="ARBA00022741"/>
    </source>
</evidence>
<keyword evidence="9" id="KW-0141">cGMP biosynthesis</keyword>
<dbReference type="SUPFAM" id="SSF55073">
    <property type="entry name" value="Nucleotide cyclase"/>
    <property type="match status" value="1"/>
</dbReference>
<evidence type="ECO:0000256" key="7">
    <source>
        <dbReference type="ARBA" id="ARBA00023136"/>
    </source>
</evidence>
<dbReference type="InterPro" id="IPR018297">
    <property type="entry name" value="A/G_cyclase_CS"/>
</dbReference>